<protein>
    <submittedName>
        <fullName evidence="1">Uncharacterized protein</fullName>
    </submittedName>
</protein>
<gene>
    <name evidence="1" type="ORF">MLD38_023424</name>
</gene>
<dbReference type="EMBL" id="CM042885">
    <property type="protein sequence ID" value="KAI4367716.1"/>
    <property type="molecule type" value="Genomic_DNA"/>
</dbReference>
<comment type="caution">
    <text evidence="1">The sequence shown here is derived from an EMBL/GenBank/DDBJ whole genome shotgun (WGS) entry which is preliminary data.</text>
</comment>
<evidence type="ECO:0000313" key="1">
    <source>
        <dbReference type="EMBL" id="KAI4367716.1"/>
    </source>
</evidence>
<accession>A0ACB9QN03</accession>
<reference evidence="2" key="1">
    <citation type="journal article" date="2023" name="Front. Plant Sci.">
        <title>Chromosomal-level genome assembly of Melastoma candidum provides insights into trichome evolution.</title>
        <authorList>
            <person name="Zhong Y."/>
            <person name="Wu W."/>
            <person name="Sun C."/>
            <person name="Zou P."/>
            <person name="Liu Y."/>
            <person name="Dai S."/>
            <person name="Zhou R."/>
        </authorList>
    </citation>
    <scope>NUCLEOTIDE SEQUENCE [LARGE SCALE GENOMIC DNA]</scope>
</reference>
<dbReference type="Proteomes" id="UP001057402">
    <property type="component" value="Chromosome 6"/>
</dbReference>
<sequence length="144" mass="15998">MESPELGRRHQHDDLELLLTPHQQEADRVLETPPSPDHTPLPYAAAFFPRTRVGRVRLSVRVRGGLTCLLSGMSSNTASITTLNLVSISRPCASTNFSRSPATTSTQHILDKFSGLRIRNHAFTPAALQDKFSNIRFLRLPAIK</sequence>
<evidence type="ECO:0000313" key="2">
    <source>
        <dbReference type="Proteomes" id="UP001057402"/>
    </source>
</evidence>
<name>A0ACB9QN03_9MYRT</name>
<proteinExistence type="predicted"/>
<keyword evidence="2" id="KW-1185">Reference proteome</keyword>
<organism evidence="1 2">
    <name type="scientific">Melastoma candidum</name>
    <dbReference type="NCBI Taxonomy" id="119954"/>
    <lineage>
        <taxon>Eukaryota</taxon>
        <taxon>Viridiplantae</taxon>
        <taxon>Streptophyta</taxon>
        <taxon>Embryophyta</taxon>
        <taxon>Tracheophyta</taxon>
        <taxon>Spermatophyta</taxon>
        <taxon>Magnoliopsida</taxon>
        <taxon>eudicotyledons</taxon>
        <taxon>Gunneridae</taxon>
        <taxon>Pentapetalae</taxon>
        <taxon>rosids</taxon>
        <taxon>malvids</taxon>
        <taxon>Myrtales</taxon>
        <taxon>Melastomataceae</taxon>
        <taxon>Melastomatoideae</taxon>
        <taxon>Melastomateae</taxon>
        <taxon>Melastoma</taxon>
    </lineage>
</organism>